<evidence type="ECO:0000313" key="14">
    <source>
        <dbReference type="Proteomes" id="UP000580043"/>
    </source>
</evidence>
<dbReference type="InterPro" id="IPR027470">
    <property type="entry name" value="Cation_efflux_CTD"/>
</dbReference>
<dbReference type="Pfam" id="PF16916">
    <property type="entry name" value="ZT_dimer"/>
    <property type="match status" value="1"/>
</dbReference>
<dbReference type="SUPFAM" id="SSF161111">
    <property type="entry name" value="Cation efflux protein transmembrane domain-like"/>
    <property type="match status" value="1"/>
</dbReference>
<name>A0A848G5L9_9RHOO</name>
<evidence type="ECO:0000259" key="11">
    <source>
        <dbReference type="Pfam" id="PF01545"/>
    </source>
</evidence>
<feature type="transmembrane region" description="Helical" evidence="10">
    <location>
        <begin position="57"/>
        <end position="77"/>
    </location>
</feature>
<feature type="compositionally biased region" description="Basic and acidic residues" evidence="9">
    <location>
        <begin position="11"/>
        <end position="22"/>
    </location>
</feature>
<comment type="subcellular location">
    <subcellularLocation>
        <location evidence="1">Membrane</location>
        <topology evidence="1">Multi-pass membrane protein</topology>
    </subcellularLocation>
</comment>
<protein>
    <submittedName>
        <fullName evidence="13">Cation transporter</fullName>
    </submittedName>
</protein>
<evidence type="ECO:0000256" key="9">
    <source>
        <dbReference type="SAM" id="MobiDB-lite"/>
    </source>
</evidence>
<feature type="transmembrane region" description="Helical" evidence="10">
    <location>
        <begin position="89"/>
        <end position="108"/>
    </location>
</feature>
<dbReference type="InterPro" id="IPR050681">
    <property type="entry name" value="CDF/SLC30A"/>
</dbReference>
<gene>
    <name evidence="13" type="ORF">HHL15_04320</name>
</gene>
<dbReference type="SUPFAM" id="SSF160240">
    <property type="entry name" value="Cation efflux protein cytoplasmic domain-like"/>
    <property type="match status" value="1"/>
</dbReference>
<feature type="domain" description="Cation efflux protein cytoplasmic" evidence="12">
    <location>
        <begin position="253"/>
        <end position="326"/>
    </location>
</feature>
<keyword evidence="4 10" id="KW-0812">Transmembrane</keyword>
<keyword evidence="8 10" id="KW-0472">Membrane</keyword>
<dbReference type="GO" id="GO:0005385">
    <property type="term" value="F:zinc ion transmembrane transporter activity"/>
    <property type="evidence" value="ECO:0007669"/>
    <property type="project" value="TreeGrafter"/>
</dbReference>
<feature type="domain" description="Cation efflux protein transmembrane" evidence="11">
    <location>
        <begin position="60"/>
        <end position="245"/>
    </location>
</feature>
<dbReference type="InterPro" id="IPR058533">
    <property type="entry name" value="Cation_efflux_TM"/>
</dbReference>
<dbReference type="AlphaFoldDB" id="A0A848G5L9"/>
<comment type="similarity">
    <text evidence="2">Belongs to the cation diffusion facilitator (CDF) transporter (TC 2.A.4) family. SLC30A subfamily.</text>
</comment>
<keyword evidence="14" id="KW-1185">Reference proteome</keyword>
<dbReference type="RefSeq" id="WP_169144587.1">
    <property type="nucleotide sequence ID" value="NZ_JABBGA010000002.1"/>
</dbReference>
<dbReference type="Pfam" id="PF01545">
    <property type="entry name" value="Cation_efflux"/>
    <property type="match status" value="1"/>
</dbReference>
<keyword evidence="5" id="KW-0862">Zinc</keyword>
<evidence type="ECO:0000259" key="12">
    <source>
        <dbReference type="Pfam" id="PF16916"/>
    </source>
</evidence>
<evidence type="ECO:0000256" key="3">
    <source>
        <dbReference type="ARBA" id="ARBA00022448"/>
    </source>
</evidence>
<evidence type="ECO:0000256" key="8">
    <source>
        <dbReference type="ARBA" id="ARBA00023136"/>
    </source>
</evidence>
<feature type="transmembrane region" description="Helical" evidence="10">
    <location>
        <begin position="220"/>
        <end position="241"/>
    </location>
</feature>
<evidence type="ECO:0000256" key="7">
    <source>
        <dbReference type="ARBA" id="ARBA00023065"/>
    </source>
</evidence>
<evidence type="ECO:0000256" key="10">
    <source>
        <dbReference type="SAM" id="Phobius"/>
    </source>
</evidence>
<keyword evidence="7" id="KW-0406">Ion transport</keyword>
<dbReference type="InterPro" id="IPR036837">
    <property type="entry name" value="Cation_efflux_CTD_sf"/>
</dbReference>
<proteinExistence type="inferred from homology"/>
<evidence type="ECO:0000256" key="5">
    <source>
        <dbReference type="ARBA" id="ARBA00022906"/>
    </source>
</evidence>
<evidence type="ECO:0000313" key="13">
    <source>
        <dbReference type="EMBL" id="NML24951.1"/>
    </source>
</evidence>
<evidence type="ECO:0000256" key="6">
    <source>
        <dbReference type="ARBA" id="ARBA00022989"/>
    </source>
</evidence>
<dbReference type="InterPro" id="IPR002524">
    <property type="entry name" value="Cation_efflux"/>
</dbReference>
<comment type="caution">
    <text evidence="13">The sequence shown here is derived from an EMBL/GenBank/DDBJ whole genome shotgun (WGS) entry which is preliminary data.</text>
</comment>
<sequence length="344" mass="36354">MPHTHGPACSHAHDDHGHEHQAHPQGGGHSQAEPHSHSHHSHGHHHHHAPPTDWNRAFAIGIALNLAFVVVEALYGWQADSLALLADAGHNLSDVAGLVLAWGAALAGRLQPTLTRSYGWLRASILAALGNGLLLLLAMGALAVEAVQRLQSPEPVSGWTVIIVAAIGVVINGITAALFMAGSKDDLNLRGAFLHMAGDALVSLGVVAAGLAYLEFGWVWLDPVVSLLIAVVIVLGTWGLFRQSLHLAFDGVPEGVDLSAVDTCLRGLPGVKDVHDLHVWALGTSHVALTAHLVMPGGHPGDVFFTELAVLLEQRFRIHHPTIQIEIDGIDDGCRPPVRPAGKG</sequence>
<keyword evidence="5" id="KW-0864">Zinc transport</keyword>
<feature type="transmembrane region" description="Helical" evidence="10">
    <location>
        <begin position="120"/>
        <end position="144"/>
    </location>
</feature>
<feature type="transmembrane region" description="Helical" evidence="10">
    <location>
        <begin position="156"/>
        <end position="180"/>
    </location>
</feature>
<accession>A0A848G5L9</accession>
<organism evidence="13 14">
    <name type="scientific">Zoogloea dura</name>
    <dbReference type="NCBI Taxonomy" id="2728840"/>
    <lineage>
        <taxon>Bacteria</taxon>
        <taxon>Pseudomonadati</taxon>
        <taxon>Pseudomonadota</taxon>
        <taxon>Betaproteobacteria</taxon>
        <taxon>Rhodocyclales</taxon>
        <taxon>Zoogloeaceae</taxon>
        <taxon>Zoogloea</taxon>
    </lineage>
</organism>
<evidence type="ECO:0000256" key="4">
    <source>
        <dbReference type="ARBA" id="ARBA00022692"/>
    </source>
</evidence>
<evidence type="ECO:0000256" key="2">
    <source>
        <dbReference type="ARBA" id="ARBA00008873"/>
    </source>
</evidence>
<dbReference type="Gene3D" id="1.20.1510.10">
    <property type="entry name" value="Cation efflux protein transmembrane domain"/>
    <property type="match status" value="1"/>
</dbReference>
<evidence type="ECO:0000256" key="1">
    <source>
        <dbReference type="ARBA" id="ARBA00004141"/>
    </source>
</evidence>
<dbReference type="NCBIfam" id="TIGR01297">
    <property type="entry name" value="CDF"/>
    <property type="match status" value="1"/>
</dbReference>
<dbReference type="EMBL" id="JABBGA010000002">
    <property type="protein sequence ID" value="NML24951.1"/>
    <property type="molecule type" value="Genomic_DNA"/>
</dbReference>
<dbReference type="PANTHER" id="PTHR11562">
    <property type="entry name" value="CATION EFFLUX PROTEIN/ ZINC TRANSPORTER"/>
    <property type="match status" value="1"/>
</dbReference>
<feature type="transmembrane region" description="Helical" evidence="10">
    <location>
        <begin position="192"/>
        <end position="214"/>
    </location>
</feature>
<keyword evidence="3" id="KW-0813">Transport</keyword>
<dbReference type="InterPro" id="IPR027469">
    <property type="entry name" value="Cation_efflux_TMD_sf"/>
</dbReference>
<keyword evidence="6 10" id="KW-1133">Transmembrane helix</keyword>
<reference evidence="13 14" key="1">
    <citation type="submission" date="2020-04" db="EMBL/GenBank/DDBJ databases">
        <title>Zoogloea sp. G-4-1-14 isolated from soil.</title>
        <authorList>
            <person name="Dahal R.H."/>
        </authorList>
    </citation>
    <scope>NUCLEOTIDE SEQUENCE [LARGE SCALE GENOMIC DNA]</scope>
    <source>
        <strain evidence="13 14">G-4-1-14</strain>
    </source>
</reference>
<dbReference type="Proteomes" id="UP000580043">
    <property type="component" value="Unassembled WGS sequence"/>
</dbReference>
<feature type="compositionally biased region" description="Basic residues" evidence="9">
    <location>
        <begin position="37"/>
        <end position="49"/>
    </location>
</feature>
<dbReference type="PANTHER" id="PTHR11562:SF17">
    <property type="entry name" value="RE54080P-RELATED"/>
    <property type="match status" value="1"/>
</dbReference>
<dbReference type="GO" id="GO:0005886">
    <property type="term" value="C:plasma membrane"/>
    <property type="evidence" value="ECO:0007669"/>
    <property type="project" value="TreeGrafter"/>
</dbReference>
<feature type="region of interest" description="Disordered" evidence="9">
    <location>
        <begin position="1"/>
        <end position="50"/>
    </location>
</feature>